<dbReference type="PROSITE" id="PS50113">
    <property type="entry name" value="PAC"/>
    <property type="match status" value="1"/>
</dbReference>
<dbReference type="SUPFAM" id="SSF55785">
    <property type="entry name" value="PYP-like sensor domain (PAS domain)"/>
    <property type="match status" value="1"/>
</dbReference>
<dbReference type="GO" id="GO:0005886">
    <property type="term" value="C:plasma membrane"/>
    <property type="evidence" value="ECO:0007669"/>
    <property type="project" value="TreeGrafter"/>
</dbReference>
<dbReference type="RefSeq" id="WP_006523934.1">
    <property type="nucleotide sequence ID" value="NC_021184.1"/>
</dbReference>
<gene>
    <name evidence="2" type="ORF">Desgi_1593</name>
</gene>
<dbReference type="InterPro" id="IPR000700">
    <property type="entry name" value="PAS-assoc_C"/>
</dbReference>
<dbReference type="Gene3D" id="3.30.450.20">
    <property type="entry name" value="PAS domain"/>
    <property type="match status" value="1"/>
</dbReference>
<dbReference type="Pfam" id="PF13596">
    <property type="entry name" value="PAS_10"/>
    <property type="match status" value="1"/>
</dbReference>
<dbReference type="PANTHER" id="PTHR39966">
    <property type="entry name" value="BLL2471 PROTEIN-RELATED"/>
    <property type="match status" value="1"/>
</dbReference>
<dbReference type="Proteomes" id="UP000013520">
    <property type="component" value="Chromosome"/>
</dbReference>
<dbReference type="HOGENOM" id="CLU_026706_1_0_9"/>
<dbReference type="KEGG" id="dgi:Desgi_1593"/>
<evidence type="ECO:0000313" key="3">
    <source>
        <dbReference type="Proteomes" id="UP000013520"/>
    </source>
</evidence>
<dbReference type="OrthoDB" id="9769774at2"/>
<organism evidence="2 3">
    <name type="scientific">Desulfoscipio gibsoniae DSM 7213</name>
    <dbReference type="NCBI Taxonomy" id="767817"/>
    <lineage>
        <taxon>Bacteria</taxon>
        <taxon>Bacillati</taxon>
        <taxon>Bacillota</taxon>
        <taxon>Clostridia</taxon>
        <taxon>Eubacteriales</taxon>
        <taxon>Desulfallaceae</taxon>
        <taxon>Desulfoscipio</taxon>
    </lineage>
</organism>
<reference evidence="2 3" key="1">
    <citation type="submission" date="2012-01" db="EMBL/GenBank/DDBJ databases">
        <title>Complete sequence of Desulfotomaculum gibsoniae DSM 7213.</title>
        <authorList>
            <consortium name="US DOE Joint Genome Institute"/>
            <person name="Lucas S."/>
            <person name="Han J."/>
            <person name="Lapidus A."/>
            <person name="Cheng J.-F."/>
            <person name="Goodwin L."/>
            <person name="Pitluck S."/>
            <person name="Peters L."/>
            <person name="Ovchinnikova G."/>
            <person name="Teshima H."/>
            <person name="Detter J.C."/>
            <person name="Han C."/>
            <person name="Tapia R."/>
            <person name="Land M."/>
            <person name="Hauser L."/>
            <person name="Kyrpides N."/>
            <person name="Ivanova N."/>
            <person name="Pagani I."/>
            <person name="Parshina S."/>
            <person name="Plugge C."/>
            <person name="Muyzer G."/>
            <person name="Kuever J."/>
            <person name="Ivanova A."/>
            <person name="Nazina T."/>
            <person name="Klenk H.-P."/>
            <person name="Brambilla E."/>
            <person name="Spring S."/>
            <person name="Stams A.F."/>
            <person name="Woyke T."/>
        </authorList>
    </citation>
    <scope>NUCLEOTIDE SEQUENCE [LARGE SCALE GENOMIC DNA]</scope>
    <source>
        <strain evidence="2 3">DSM 7213</strain>
    </source>
</reference>
<dbReference type="InterPro" id="IPR035965">
    <property type="entry name" value="PAS-like_dom_sf"/>
</dbReference>
<dbReference type="Gene3D" id="1.20.120.520">
    <property type="entry name" value="nmb1532 protein domain like"/>
    <property type="match status" value="1"/>
</dbReference>
<dbReference type="EMBL" id="CP003273">
    <property type="protein sequence ID" value="AGL01073.1"/>
    <property type="molecule type" value="Genomic_DNA"/>
</dbReference>
<evidence type="ECO:0000313" key="2">
    <source>
        <dbReference type="EMBL" id="AGL01073.1"/>
    </source>
</evidence>
<dbReference type="AlphaFoldDB" id="R4KD28"/>
<accession>R4KD28</accession>
<evidence type="ECO:0000259" key="1">
    <source>
        <dbReference type="PROSITE" id="PS50113"/>
    </source>
</evidence>
<dbReference type="InterPro" id="IPR007380">
    <property type="entry name" value="DUF438"/>
</dbReference>
<dbReference type="STRING" id="767817.Desgi_1593"/>
<keyword evidence="3" id="KW-1185">Reference proteome</keyword>
<dbReference type="Pfam" id="PF01814">
    <property type="entry name" value="Hemerythrin"/>
    <property type="match status" value="1"/>
</dbReference>
<dbReference type="Pfam" id="PF04282">
    <property type="entry name" value="DUF438"/>
    <property type="match status" value="1"/>
</dbReference>
<dbReference type="PANTHER" id="PTHR39966:SF3">
    <property type="entry name" value="DUF438 DOMAIN-CONTAINING PROTEIN"/>
    <property type="match status" value="1"/>
</dbReference>
<proteinExistence type="predicted"/>
<protein>
    <recommendedName>
        <fullName evidence="1">PAC domain-containing protein</fullName>
    </recommendedName>
</protein>
<dbReference type="eggNOG" id="COG2461">
    <property type="taxonomic scope" value="Bacteria"/>
</dbReference>
<feature type="domain" description="PAC" evidence="1">
    <location>
        <begin position="346"/>
        <end position="405"/>
    </location>
</feature>
<sequence>MSEYLQNKEYKRSILKRLITDLHNGRDFNAVKKEFGDLVEGVEATEIADMEQQLIKEGLPPEEIKKLCDVHAALFRDTLDKNEPPELIPGHPLHMLKHENDAAGKILDDLGQLVQNLSAKDRDVQTLQALKEKTSFFRKNLDSHYSKKENIFFPYLEKRGITGPPSVMWSVDDEIRDMLKAFVNALDTLGPEANQDKYADLEQRFVELKNKVVDMFYKEENILTPMLKEALTDAEWAEIKEQLTDFGPSFTETAEGDWRHSVPHHFPEPGDIEQGAVNLDVGTLNPSEINIILKNLPVDITFVGKDDTVRYFSLGKDRIFTRTKSIIGRKVQNCHPPESVHMVDRIVNDFKSGKHDSTEFWLELNGAFIHISYHALRDEKGEYLGTMEVSQDITKLRALEGERRLLQYTDTASPAVH</sequence>
<dbReference type="InterPro" id="IPR012312">
    <property type="entry name" value="Hemerythrin-like"/>
</dbReference>
<name>R4KD28_9FIRM</name>